<keyword evidence="2" id="KW-1133">Transmembrane helix</keyword>
<proteinExistence type="predicted"/>
<evidence type="ECO:0000313" key="3">
    <source>
        <dbReference type="EMBL" id="TLX44022.1"/>
    </source>
</evidence>
<organism evidence="3 4">
    <name type="scientific">Xanthobacter autotrophicus</name>
    <dbReference type="NCBI Taxonomy" id="280"/>
    <lineage>
        <taxon>Bacteria</taxon>
        <taxon>Pseudomonadati</taxon>
        <taxon>Pseudomonadota</taxon>
        <taxon>Alphaproteobacteria</taxon>
        <taxon>Hyphomicrobiales</taxon>
        <taxon>Xanthobacteraceae</taxon>
        <taxon>Xanthobacter</taxon>
    </lineage>
</organism>
<feature type="transmembrane region" description="Helical" evidence="2">
    <location>
        <begin position="12"/>
        <end position="30"/>
    </location>
</feature>
<evidence type="ECO:0000313" key="4">
    <source>
        <dbReference type="Proteomes" id="UP000305131"/>
    </source>
</evidence>
<feature type="region of interest" description="Disordered" evidence="1">
    <location>
        <begin position="108"/>
        <end position="127"/>
    </location>
</feature>
<dbReference type="GeneID" id="95773400"/>
<protein>
    <recommendedName>
        <fullName evidence="5">DUF2946 domain-containing protein</fullName>
    </recommendedName>
</protein>
<evidence type="ECO:0008006" key="5">
    <source>
        <dbReference type="Google" id="ProtNLM"/>
    </source>
</evidence>
<dbReference type="RefSeq" id="WP_138398929.1">
    <property type="nucleotide sequence ID" value="NZ_JBAFVI010000001.1"/>
</dbReference>
<dbReference type="EMBL" id="VAUP01000015">
    <property type="protein sequence ID" value="TLX44022.1"/>
    <property type="molecule type" value="Genomic_DNA"/>
</dbReference>
<keyword evidence="2" id="KW-0812">Transmembrane</keyword>
<evidence type="ECO:0000256" key="2">
    <source>
        <dbReference type="SAM" id="Phobius"/>
    </source>
</evidence>
<accession>A0A6C1KIA0</accession>
<dbReference type="Proteomes" id="UP000305131">
    <property type="component" value="Unassembled WGS sequence"/>
</dbReference>
<dbReference type="Pfam" id="PF11162">
    <property type="entry name" value="DUF2946"/>
    <property type="match status" value="1"/>
</dbReference>
<dbReference type="InterPro" id="IPR021333">
    <property type="entry name" value="DUF2946"/>
</dbReference>
<gene>
    <name evidence="3" type="ORF">FBQ73_08035</name>
</gene>
<dbReference type="OrthoDB" id="8243589at2"/>
<evidence type="ECO:0000256" key="1">
    <source>
        <dbReference type="SAM" id="MobiDB-lite"/>
    </source>
</evidence>
<reference evidence="3 4" key="1">
    <citation type="submission" date="2019-05" db="EMBL/GenBank/DDBJ databases">
        <authorList>
            <person name="Zhou X."/>
        </authorList>
    </citation>
    <scope>NUCLEOTIDE SEQUENCE [LARGE SCALE GENOMIC DNA]</scope>
    <source>
        <strain evidence="3 4">DSM 432</strain>
    </source>
</reference>
<feature type="transmembrane region" description="Helical" evidence="2">
    <location>
        <begin position="86"/>
        <end position="109"/>
    </location>
</feature>
<keyword evidence="2" id="KW-0472">Membrane</keyword>
<dbReference type="AlphaFoldDB" id="A0A6C1KIA0"/>
<name>A0A6C1KIA0_XANAU</name>
<sequence>METKRSGTTAWLRNAFCIALAYALLFQVVFTGISAERMSFAAAGGQEMLCISDGTNTDPGKTPPADHRSCCTICAFHALTPLLPEAFGLVAPALSFHATAAMPAARVALPRNARREPRTSQGPPLTT</sequence>
<comment type="caution">
    <text evidence="3">The sequence shown here is derived from an EMBL/GenBank/DDBJ whole genome shotgun (WGS) entry which is preliminary data.</text>
</comment>